<sequence>MWFGPPDGACRVPPYAAGPRASSQAGGDPVSKAARARRTVGGVPAGSPPEVDEGAGRGESDVGGWWNVMRKQHGGSVQVFRITGARAGLAEDVRGRQRRYVISMGIRTVSVILAVSLWNVERYVAIVALVLGAILPYIAVVIANAGRERPPSLPSTFVTAPMRPMIAPSGAEDGRSDSTWESVRESAARDVPTNPAPEARGEHTDPV</sequence>
<dbReference type="Pfam" id="PF11298">
    <property type="entry name" value="DUF3099"/>
    <property type="match status" value="1"/>
</dbReference>
<feature type="transmembrane region" description="Helical" evidence="2">
    <location>
        <begin position="124"/>
        <end position="145"/>
    </location>
</feature>
<keyword evidence="2" id="KW-0812">Transmembrane</keyword>
<feature type="region of interest" description="Disordered" evidence="1">
    <location>
        <begin position="164"/>
        <end position="207"/>
    </location>
</feature>
<proteinExistence type="predicted"/>
<accession>A0ABQ3CIK4</accession>
<organism evidence="3 4">
    <name type="scientific">Streptomyces canarius</name>
    <dbReference type="NCBI Taxonomy" id="285453"/>
    <lineage>
        <taxon>Bacteria</taxon>
        <taxon>Bacillati</taxon>
        <taxon>Actinomycetota</taxon>
        <taxon>Actinomycetes</taxon>
        <taxon>Kitasatosporales</taxon>
        <taxon>Streptomycetaceae</taxon>
        <taxon>Streptomyces</taxon>
    </lineage>
</organism>
<evidence type="ECO:0000256" key="2">
    <source>
        <dbReference type="SAM" id="Phobius"/>
    </source>
</evidence>
<feature type="transmembrane region" description="Helical" evidence="2">
    <location>
        <begin position="100"/>
        <end position="118"/>
    </location>
</feature>
<keyword evidence="4" id="KW-1185">Reference proteome</keyword>
<reference evidence="4" key="1">
    <citation type="journal article" date="2019" name="Int. J. Syst. Evol. Microbiol.">
        <title>The Global Catalogue of Microorganisms (GCM) 10K type strain sequencing project: providing services to taxonomists for standard genome sequencing and annotation.</title>
        <authorList>
            <consortium name="The Broad Institute Genomics Platform"/>
            <consortium name="The Broad Institute Genome Sequencing Center for Infectious Disease"/>
            <person name="Wu L."/>
            <person name="Ma J."/>
        </authorList>
    </citation>
    <scope>NUCLEOTIDE SEQUENCE [LARGE SCALE GENOMIC DNA]</scope>
    <source>
        <strain evidence="4">JCM 4733</strain>
    </source>
</reference>
<dbReference type="EMBL" id="BMVN01000004">
    <property type="protein sequence ID" value="GHA10998.1"/>
    <property type="molecule type" value="Genomic_DNA"/>
</dbReference>
<evidence type="ECO:0000256" key="1">
    <source>
        <dbReference type="SAM" id="MobiDB-lite"/>
    </source>
</evidence>
<comment type="caution">
    <text evidence="3">The sequence shown here is derived from an EMBL/GenBank/DDBJ whole genome shotgun (WGS) entry which is preliminary data.</text>
</comment>
<evidence type="ECO:0000313" key="4">
    <source>
        <dbReference type="Proteomes" id="UP000653644"/>
    </source>
</evidence>
<name>A0ABQ3CIK4_9ACTN</name>
<keyword evidence="2" id="KW-1133">Transmembrane helix</keyword>
<protein>
    <submittedName>
        <fullName evidence="3">Membrane protein</fullName>
    </submittedName>
</protein>
<keyword evidence="2" id="KW-0472">Membrane</keyword>
<feature type="compositionally biased region" description="Basic and acidic residues" evidence="1">
    <location>
        <begin position="172"/>
        <end position="188"/>
    </location>
</feature>
<feature type="region of interest" description="Disordered" evidence="1">
    <location>
        <begin position="1"/>
        <end position="58"/>
    </location>
</feature>
<gene>
    <name evidence="3" type="ORF">GCM10010345_14310</name>
</gene>
<evidence type="ECO:0000313" key="3">
    <source>
        <dbReference type="EMBL" id="GHA10998.1"/>
    </source>
</evidence>
<dbReference type="InterPro" id="IPR021449">
    <property type="entry name" value="DUF3099"/>
</dbReference>
<dbReference type="Proteomes" id="UP000653644">
    <property type="component" value="Unassembled WGS sequence"/>
</dbReference>